<keyword evidence="2" id="KW-1133">Transmembrane helix</keyword>
<keyword evidence="2" id="KW-0812">Transmembrane</keyword>
<keyword evidence="2" id="KW-0472">Membrane</keyword>
<feature type="transmembrane region" description="Helical" evidence="2">
    <location>
        <begin position="146"/>
        <end position="171"/>
    </location>
</feature>
<evidence type="ECO:0000256" key="1">
    <source>
        <dbReference type="SAM" id="MobiDB-lite"/>
    </source>
</evidence>
<accession>A0A0P6XAC6</accession>
<comment type="caution">
    <text evidence="3">The sequence shown here is derived from an EMBL/GenBank/DDBJ whole genome shotgun (WGS) entry which is preliminary data.</text>
</comment>
<proteinExistence type="predicted"/>
<feature type="transmembrane region" description="Helical" evidence="2">
    <location>
        <begin position="71"/>
        <end position="91"/>
    </location>
</feature>
<organism evidence="3 4">
    <name type="scientific">Ornatilinea apprima</name>
    <dbReference type="NCBI Taxonomy" id="1134406"/>
    <lineage>
        <taxon>Bacteria</taxon>
        <taxon>Bacillati</taxon>
        <taxon>Chloroflexota</taxon>
        <taxon>Anaerolineae</taxon>
        <taxon>Anaerolineales</taxon>
        <taxon>Anaerolineaceae</taxon>
        <taxon>Ornatilinea</taxon>
    </lineage>
</organism>
<dbReference type="RefSeq" id="WP_075061660.1">
    <property type="nucleotide sequence ID" value="NZ_LGCL01000015.1"/>
</dbReference>
<gene>
    <name evidence="3" type="ORF">ADN00_03930</name>
</gene>
<evidence type="ECO:0000313" key="4">
    <source>
        <dbReference type="Proteomes" id="UP000050417"/>
    </source>
</evidence>
<protein>
    <submittedName>
        <fullName evidence="3">Uncharacterized protein</fullName>
    </submittedName>
</protein>
<keyword evidence="4" id="KW-1185">Reference proteome</keyword>
<evidence type="ECO:0000313" key="3">
    <source>
        <dbReference type="EMBL" id="KPL79045.1"/>
    </source>
</evidence>
<feature type="transmembrane region" description="Helical" evidence="2">
    <location>
        <begin position="103"/>
        <end position="134"/>
    </location>
</feature>
<feature type="region of interest" description="Disordered" evidence="1">
    <location>
        <begin position="1"/>
        <end position="21"/>
    </location>
</feature>
<sequence length="180" mass="18883">MTDEMLNPVAEEPEAAASGQEIPVEAVEAVEAERVEVVEASPAAEAPRAGQAARAGASGKMERPDLLTLTAVYHFLCALPGLFFGCLLLALPVPAILASDARGIGLFAALMGMAVAIFFTGGIGIIYAVVGWGLLKMKSWARWSAIALAILFLPAFPIGTVAGGLLLAYLLQDETRRLFQ</sequence>
<name>A0A0P6XAC6_9CHLR</name>
<reference evidence="3 4" key="1">
    <citation type="submission" date="2015-07" db="EMBL/GenBank/DDBJ databases">
        <title>Genome sequence of Ornatilinea apprima DSM 23815.</title>
        <authorList>
            <person name="Hemp J."/>
            <person name="Ward L.M."/>
            <person name="Pace L.A."/>
            <person name="Fischer W.W."/>
        </authorList>
    </citation>
    <scope>NUCLEOTIDE SEQUENCE [LARGE SCALE GENOMIC DNA]</scope>
    <source>
        <strain evidence="3 4">P3M-1</strain>
    </source>
</reference>
<evidence type="ECO:0000256" key="2">
    <source>
        <dbReference type="SAM" id="Phobius"/>
    </source>
</evidence>
<dbReference type="AlphaFoldDB" id="A0A0P6XAC6"/>
<dbReference type="Proteomes" id="UP000050417">
    <property type="component" value="Unassembled WGS sequence"/>
</dbReference>
<dbReference type="EMBL" id="LGCL01000015">
    <property type="protein sequence ID" value="KPL79045.1"/>
    <property type="molecule type" value="Genomic_DNA"/>
</dbReference>